<dbReference type="EMBL" id="CP001968">
    <property type="protein sequence ID" value="ADD69508.1"/>
    <property type="molecule type" value="Genomic_DNA"/>
</dbReference>
<comment type="cofactor">
    <cofactor evidence="1">
        <name>FMN</name>
        <dbReference type="ChEBI" id="CHEBI:58210"/>
    </cofactor>
</comment>
<evidence type="ECO:0000313" key="13">
    <source>
        <dbReference type="EMBL" id="ADD69508.1"/>
    </source>
</evidence>
<dbReference type="KEGG" id="dap:Dacet_2754"/>
<dbReference type="InterPro" id="IPR005720">
    <property type="entry name" value="Dihydroorotate_DH_cat"/>
</dbReference>
<evidence type="ECO:0000256" key="9">
    <source>
        <dbReference type="ARBA" id="ARBA00049578"/>
    </source>
</evidence>
<sequence length="326" mass="36040">MADISVDYMGLQLTSPVIAGSSTLTKDMDNLRRAEDAGAGAVVLKSLFEEEIRLEAGTVEETYHPEAYDYMTADAAMVYGSGEYLEYVKRAADKVTIPVIASINCEGTKWWAKFAGDIEEAGADAIELNIAFMPFEADITGQETEERYLEVVKEVKKTVSIPVGVKIGANFSAIPNMIRKLEEVGADSVTMFNKYFQLKINTRTLELEPVHTFSAPSDAYSVLRWVAVASRQCGVDISASTGVYDEDMLIQYLLAGAKTVQVTSALYKNGMSQISDLNSGLQAWMKKRNINEMNDVIGLATRKKIRQVQTFERLQYIKIADGAIFQ</sequence>
<evidence type="ECO:0000256" key="5">
    <source>
        <dbReference type="ARBA" id="ARBA00022975"/>
    </source>
</evidence>
<evidence type="ECO:0000256" key="1">
    <source>
        <dbReference type="ARBA" id="ARBA00001917"/>
    </source>
</evidence>
<name>D4H5R7_DENA2</name>
<dbReference type="Gene3D" id="3.20.20.70">
    <property type="entry name" value="Aldolase class I"/>
    <property type="match status" value="1"/>
</dbReference>
<dbReference type="GO" id="GO:0002058">
    <property type="term" value="F:uracil binding"/>
    <property type="evidence" value="ECO:0007669"/>
    <property type="project" value="TreeGrafter"/>
</dbReference>
<keyword evidence="14" id="KW-1185">Reference proteome</keyword>
<evidence type="ECO:0000313" key="14">
    <source>
        <dbReference type="Proteomes" id="UP000002012"/>
    </source>
</evidence>
<gene>
    <name evidence="13" type="ordered locus">Dacet_2754</name>
</gene>
<evidence type="ECO:0000256" key="2">
    <source>
        <dbReference type="ARBA" id="ARBA00004725"/>
    </source>
</evidence>
<dbReference type="GO" id="GO:0006212">
    <property type="term" value="P:uracil catabolic process"/>
    <property type="evidence" value="ECO:0007669"/>
    <property type="project" value="TreeGrafter"/>
</dbReference>
<dbReference type="STRING" id="522772.Dacet_2754"/>
<feature type="domain" description="Dihydroorotate dehydrogenase catalytic" evidence="12">
    <location>
        <begin position="6"/>
        <end position="285"/>
    </location>
</feature>
<dbReference type="GO" id="GO:0004152">
    <property type="term" value="F:dihydroorotate dehydrogenase activity"/>
    <property type="evidence" value="ECO:0007669"/>
    <property type="project" value="InterPro"/>
</dbReference>
<keyword evidence="5" id="KW-0665">Pyrimidine biosynthesis</keyword>
<dbReference type="PaxDb" id="522772-Dacet_2754"/>
<dbReference type="Proteomes" id="UP000002012">
    <property type="component" value="Chromosome"/>
</dbReference>
<dbReference type="UniPathway" id="UPA00070"/>
<comment type="catalytic activity">
    <reaction evidence="7">
        <text>5,6-dihydrothymine + NAD(+) = thymine + NADH + H(+)</text>
        <dbReference type="Rhea" id="RHEA:28791"/>
        <dbReference type="ChEBI" id="CHEBI:15378"/>
        <dbReference type="ChEBI" id="CHEBI:17821"/>
        <dbReference type="ChEBI" id="CHEBI:27468"/>
        <dbReference type="ChEBI" id="CHEBI:57540"/>
        <dbReference type="ChEBI" id="CHEBI:57945"/>
        <dbReference type="EC" id="1.3.1.1"/>
    </reaction>
</comment>
<dbReference type="SUPFAM" id="SSF51395">
    <property type="entry name" value="FMN-linked oxidoreductases"/>
    <property type="match status" value="1"/>
</dbReference>
<evidence type="ECO:0000256" key="3">
    <source>
        <dbReference type="ARBA" id="ARBA00022630"/>
    </source>
</evidence>
<proteinExistence type="predicted"/>
<dbReference type="NCBIfam" id="NF005741">
    <property type="entry name" value="PRK07565.1"/>
    <property type="match status" value="1"/>
</dbReference>
<evidence type="ECO:0000256" key="8">
    <source>
        <dbReference type="ARBA" id="ARBA00048792"/>
    </source>
</evidence>
<dbReference type="Pfam" id="PF01180">
    <property type="entry name" value="DHO_dh"/>
    <property type="match status" value="1"/>
</dbReference>
<dbReference type="AlphaFoldDB" id="D4H5R7"/>
<evidence type="ECO:0000256" key="4">
    <source>
        <dbReference type="ARBA" id="ARBA00022643"/>
    </source>
</evidence>
<organism evidence="13 14">
    <name type="scientific">Denitrovibrio acetiphilus (strain DSM 12809 / NBRC 114555 / N2460)</name>
    <dbReference type="NCBI Taxonomy" id="522772"/>
    <lineage>
        <taxon>Bacteria</taxon>
        <taxon>Pseudomonadati</taxon>
        <taxon>Deferribacterota</taxon>
        <taxon>Deferribacteres</taxon>
        <taxon>Deferribacterales</taxon>
        <taxon>Geovibrionaceae</taxon>
        <taxon>Denitrovibrio</taxon>
    </lineage>
</organism>
<dbReference type="PANTHER" id="PTHR43073">
    <property type="entry name" value="DIHYDROPYRIMIDINE DEHYDROGENASE [NADP(+)]"/>
    <property type="match status" value="1"/>
</dbReference>
<keyword evidence="6" id="KW-0560">Oxidoreductase</keyword>
<keyword evidence="4" id="KW-0288">FMN</keyword>
<dbReference type="GO" id="GO:0006210">
    <property type="term" value="P:thymine catabolic process"/>
    <property type="evidence" value="ECO:0007669"/>
    <property type="project" value="TreeGrafter"/>
</dbReference>
<dbReference type="GO" id="GO:0044205">
    <property type="term" value="P:'de novo' UMP biosynthetic process"/>
    <property type="evidence" value="ECO:0007669"/>
    <property type="project" value="UniProtKB-UniPathway"/>
</dbReference>
<dbReference type="InParanoid" id="D4H5R7"/>
<dbReference type="OrthoDB" id="9794954at2"/>
<dbReference type="GO" id="GO:0005737">
    <property type="term" value="C:cytoplasm"/>
    <property type="evidence" value="ECO:0007669"/>
    <property type="project" value="InterPro"/>
</dbReference>
<dbReference type="InterPro" id="IPR012135">
    <property type="entry name" value="Dihydroorotate_DH_1_2"/>
</dbReference>
<comment type="subunit">
    <text evidence="10">Heterotetramer of 2 PreA and 2 PreT subunits.</text>
</comment>
<evidence type="ECO:0000256" key="7">
    <source>
        <dbReference type="ARBA" id="ARBA00047685"/>
    </source>
</evidence>
<dbReference type="HOGENOM" id="CLU_042042_4_0_0"/>
<dbReference type="GO" id="GO:0050661">
    <property type="term" value="F:NADP binding"/>
    <property type="evidence" value="ECO:0007669"/>
    <property type="project" value="TreeGrafter"/>
</dbReference>
<keyword evidence="3" id="KW-0285">Flavoprotein</keyword>
<dbReference type="GO" id="GO:0004159">
    <property type="term" value="F:dihydropyrimidine dehydrogenase (NAD+) activity"/>
    <property type="evidence" value="ECO:0007669"/>
    <property type="project" value="UniProtKB-EC"/>
</dbReference>
<protein>
    <recommendedName>
        <fullName evidence="11">dihydrouracil dehydrogenase (NAD(+))</fullName>
        <ecNumber evidence="11">1.3.1.1</ecNumber>
    </recommendedName>
</protein>
<evidence type="ECO:0000256" key="6">
    <source>
        <dbReference type="ARBA" id="ARBA00023002"/>
    </source>
</evidence>
<comment type="pathway">
    <text evidence="2">Pyrimidine metabolism; UMP biosynthesis via de novo pathway.</text>
</comment>
<evidence type="ECO:0000256" key="10">
    <source>
        <dbReference type="ARBA" id="ARBA00049714"/>
    </source>
</evidence>
<dbReference type="PIRSF" id="PIRSF000164">
    <property type="entry name" value="DHO_oxidase"/>
    <property type="match status" value="1"/>
</dbReference>
<comment type="function">
    <text evidence="9">Involved in pyrimidine base degradation. Catalyzes physiologically the reduction of uracil to 5,6-dihydrouracil (DHU) by using NADH as a specific cosubstrate. It also catalyzes the reverse reaction and the reduction of thymine to 5,6-dihydrothymine (DHT).</text>
</comment>
<dbReference type="eggNOG" id="COG0167">
    <property type="taxonomic scope" value="Bacteria"/>
</dbReference>
<dbReference type="InterPro" id="IPR013785">
    <property type="entry name" value="Aldolase_TIM"/>
</dbReference>
<dbReference type="EC" id="1.3.1.1" evidence="11"/>
<evidence type="ECO:0000256" key="11">
    <source>
        <dbReference type="ARBA" id="ARBA00049728"/>
    </source>
</evidence>
<comment type="catalytic activity">
    <reaction evidence="8">
        <text>5,6-dihydrouracil + NAD(+) = uracil + NADH + H(+)</text>
        <dbReference type="Rhea" id="RHEA:20189"/>
        <dbReference type="ChEBI" id="CHEBI:15378"/>
        <dbReference type="ChEBI" id="CHEBI:15901"/>
        <dbReference type="ChEBI" id="CHEBI:17568"/>
        <dbReference type="ChEBI" id="CHEBI:57540"/>
        <dbReference type="ChEBI" id="CHEBI:57945"/>
        <dbReference type="EC" id="1.3.1.1"/>
    </reaction>
</comment>
<dbReference type="RefSeq" id="WP_013012001.1">
    <property type="nucleotide sequence ID" value="NC_013943.1"/>
</dbReference>
<evidence type="ECO:0000259" key="12">
    <source>
        <dbReference type="Pfam" id="PF01180"/>
    </source>
</evidence>
<reference evidence="13 14" key="1">
    <citation type="journal article" date="2010" name="Stand. Genomic Sci.">
        <title>Complete genome sequence of Denitrovibrio acetiphilus type strain (N2460).</title>
        <authorList>
            <person name="Kiss H."/>
            <person name="Lang E."/>
            <person name="Lapidus A."/>
            <person name="Copeland A."/>
            <person name="Nolan M."/>
            <person name="Glavina Del Rio T."/>
            <person name="Chen F."/>
            <person name="Lucas S."/>
            <person name="Tice H."/>
            <person name="Cheng J.F."/>
            <person name="Han C."/>
            <person name="Goodwin L."/>
            <person name="Pitluck S."/>
            <person name="Liolios K."/>
            <person name="Pati A."/>
            <person name="Ivanova N."/>
            <person name="Mavromatis K."/>
            <person name="Chen A."/>
            <person name="Palaniappan K."/>
            <person name="Land M."/>
            <person name="Hauser L."/>
            <person name="Chang Y.J."/>
            <person name="Jeffries C.D."/>
            <person name="Detter J.C."/>
            <person name="Brettin T."/>
            <person name="Spring S."/>
            <person name="Rohde M."/>
            <person name="Goker M."/>
            <person name="Woyke T."/>
            <person name="Bristow J."/>
            <person name="Eisen J.A."/>
            <person name="Markowitz V."/>
            <person name="Hugenholtz P."/>
            <person name="Kyrpides N.C."/>
            <person name="Klenk H.P."/>
        </authorList>
    </citation>
    <scope>NUCLEOTIDE SEQUENCE [LARGE SCALE GENOMIC DNA]</scope>
    <source>
        <strain evidence="14">DSM 12809 / NBRC 114555 / N2460</strain>
    </source>
</reference>
<dbReference type="PANTHER" id="PTHR43073:SF2">
    <property type="entry name" value="DIHYDROPYRIMIDINE DEHYDROGENASE [NADP(+)]"/>
    <property type="match status" value="1"/>
</dbReference>
<accession>D4H5R7</accession>